<dbReference type="EMBL" id="MCGE01000001">
    <property type="protein sequence ID" value="ORZ25156.1"/>
    <property type="molecule type" value="Genomic_DNA"/>
</dbReference>
<keyword evidence="2" id="KW-0479">Metal-binding</keyword>
<keyword evidence="1" id="KW-0001">2Fe-2S</keyword>
<feature type="compositionally biased region" description="Low complexity" evidence="5">
    <location>
        <begin position="258"/>
        <end position="267"/>
    </location>
</feature>
<dbReference type="Pfam" id="PF00355">
    <property type="entry name" value="Rieske"/>
    <property type="match status" value="1"/>
</dbReference>
<dbReference type="Gene3D" id="2.102.10.10">
    <property type="entry name" value="Rieske [2Fe-2S] iron-sulphur domain"/>
    <property type="match status" value="1"/>
</dbReference>
<sequence>MNKKGYSLFDSFVNSLASNENNNEDSTYLPDSMRTSTLLEQIGKERSWTSEQIDNDIAVLDKNRLYLVRDLRVLSNHSWSVIEILPIVRDLLKQAIHPKGAEQGRITMNDSVESWVDNNNNKMASDYKAEKKKKKKEKKEKKKKMGEPVVPTTRMRMMGGRDEVALAEHMGDGNFLASPDVMKDVLSDDPETIRNTIRNGSIDMGKEDMELPTTNLHHDPQQQKKSVSFSSKNGIIPQQQQPSNGMTEKTLLFDSSDDTSSSSSSNNSDEDHNVKKHKLQKQQQQQKDTSSFGLRPIKPAGVNRIQVKTASGQIYECDRFCPHKGVDLATWGQVLGDTVVCTKHNWRFSLDGNGLGSNGRSIHPCKLNDW</sequence>
<comment type="caution">
    <text evidence="7">The sequence shown here is derived from an EMBL/GenBank/DDBJ whole genome shotgun (WGS) entry which is preliminary data.</text>
</comment>
<dbReference type="InterPro" id="IPR036922">
    <property type="entry name" value="Rieske_2Fe-2S_sf"/>
</dbReference>
<protein>
    <recommendedName>
        <fullName evidence="6">Rieske domain-containing protein</fullName>
    </recommendedName>
</protein>
<keyword evidence="8" id="KW-1185">Reference proteome</keyword>
<feature type="region of interest" description="Disordered" evidence="5">
    <location>
        <begin position="186"/>
        <end position="297"/>
    </location>
</feature>
<evidence type="ECO:0000313" key="8">
    <source>
        <dbReference type="Proteomes" id="UP000193560"/>
    </source>
</evidence>
<feature type="region of interest" description="Disordered" evidence="5">
    <location>
        <begin position="117"/>
        <end position="147"/>
    </location>
</feature>
<dbReference type="GO" id="GO:0046872">
    <property type="term" value="F:metal ion binding"/>
    <property type="evidence" value="ECO:0007669"/>
    <property type="project" value="UniProtKB-KW"/>
</dbReference>
<feature type="domain" description="Rieske" evidence="6">
    <location>
        <begin position="281"/>
        <end position="370"/>
    </location>
</feature>
<dbReference type="InterPro" id="IPR017941">
    <property type="entry name" value="Rieske_2Fe-2S"/>
</dbReference>
<evidence type="ECO:0000256" key="1">
    <source>
        <dbReference type="ARBA" id="ARBA00022714"/>
    </source>
</evidence>
<dbReference type="AlphaFoldDB" id="A0A1X2J003"/>
<dbReference type="PROSITE" id="PS51296">
    <property type="entry name" value="RIESKE"/>
    <property type="match status" value="1"/>
</dbReference>
<evidence type="ECO:0000313" key="7">
    <source>
        <dbReference type="EMBL" id="ORZ25156.1"/>
    </source>
</evidence>
<organism evidence="7 8">
    <name type="scientific">Absidia repens</name>
    <dbReference type="NCBI Taxonomy" id="90262"/>
    <lineage>
        <taxon>Eukaryota</taxon>
        <taxon>Fungi</taxon>
        <taxon>Fungi incertae sedis</taxon>
        <taxon>Mucoromycota</taxon>
        <taxon>Mucoromycotina</taxon>
        <taxon>Mucoromycetes</taxon>
        <taxon>Mucorales</taxon>
        <taxon>Cunninghamellaceae</taxon>
        <taxon>Absidia</taxon>
    </lineage>
</organism>
<evidence type="ECO:0000256" key="3">
    <source>
        <dbReference type="ARBA" id="ARBA00023004"/>
    </source>
</evidence>
<gene>
    <name evidence="7" type="ORF">BCR42DRAFT_444959</name>
</gene>
<evidence type="ECO:0000259" key="6">
    <source>
        <dbReference type="PROSITE" id="PS51296"/>
    </source>
</evidence>
<dbReference type="GO" id="GO:0051537">
    <property type="term" value="F:2 iron, 2 sulfur cluster binding"/>
    <property type="evidence" value="ECO:0007669"/>
    <property type="project" value="UniProtKB-KW"/>
</dbReference>
<evidence type="ECO:0000256" key="2">
    <source>
        <dbReference type="ARBA" id="ARBA00022723"/>
    </source>
</evidence>
<dbReference type="SUPFAM" id="SSF50022">
    <property type="entry name" value="ISP domain"/>
    <property type="match status" value="1"/>
</dbReference>
<keyword evidence="3" id="KW-0408">Iron</keyword>
<feature type="compositionally biased region" description="Basic residues" evidence="5">
    <location>
        <begin position="130"/>
        <end position="144"/>
    </location>
</feature>
<evidence type="ECO:0000256" key="5">
    <source>
        <dbReference type="SAM" id="MobiDB-lite"/>
    </source>
</evidence>
<keyword evidence="4" id="KW-0411">Iron-sulfur</keyword>
<name>A0A1X2J003_9FUNG</name>
<proteinExistence type="predicted"/>
<accession>A0A1X2J003</accession>
<dbReference type="OrthoDB" id="426882at2759"/>
<feature type="compositionally biased region" description="Polar residues" evidence="5">
    <location>
        <begin position="236"/>
        <end position="247"/>
    </location>
</feature>
<feature type="compositionally biased region" description="Low complexity" evidence="5">
    <location>
        <begin position="223"/>
        <end position="232"/>
    </location>
</feature>
<dbReference type="Proteomes" id="UP000193560">
    <property type="component" value="Unassembled WGS sequence"/>
</dbReference>
<evidence type="ECO:0000256" key="4">
    <source>
        <dbReference type="ARBA" id="ARBA00023014"/>
    </source>
</evidence>
<reference evidence="7 8" key="1">
    <citation type="submission" date="2016-07" db="EMBL/GenBank/DDBJ databases">
        <title>Pervasive Adenine N6-methylation of Active Genes in Fungi.</title>
        <authorList>
            <consortium name="DOE Joint Genome Institute"/>
            <person name="Mondo S.J."/>
            <person name="Dannebaum R.O."/>
            <person name="Kuo R.C."/>
            <person name="Labutti K."/>
            <person name="Haridas S."/>
            <person name="Kuo A."/>
            <person name="Salamov A."/>
            <person name="Ahrendt S.R."/>
            <person name="Lipzen A."/>
            <person name="Sullivan W."/>
            <person name="Andreopoulos W.B."/>
            <person name="Clum A."/>
            <person name="Lindquist E."/>
            <person name="Daum C."/>
            <person name="Ramamoorthy G.K."/>
            <person name="Gryganskyi A."/>
            <person name="Culley D."/>
            <person name="Magnuson J.K."/>
            <person name="James T.Y."/>
            <person name="O'Malley M.A."/>
            <person name="Stajich J.E."/>
            <person name="Spatafora J.W."/>
            <person name="Visel A."/>
            <person name="Grigoriev I.V."/>
        </authorList>
    </citation>
    <scope>NUCLEOTIDE SEQUENCE [LARGE SCALE GENOMIC DNA]</scope>
    <source>
        <strain evidence="7 8">NRRL 1336</strain>
    </source>
</reference>